<dbReference type="AlphaFoldDB" id="F6EMB2"/>
<proteinExistence type="predicted"/>
<dbReference type="HOGENOM" id="CLU_2969154_0_0_11"/>
<evidence type="ECO:0000313" key="1">
    <source>
        <dbReference type="EMBL" id="AEF39318.1"/>
    </source>
</evidence>
<accession>F6EMB2</accession>
<dbReference type="EMBL" id="CP002786">
    <property type="protein sequence ID" value="AEF39318.1"/>
    <property type="molecule type" value="Genomic_DNA"/>
</dbReference>
<dbReference type="STRING" id="443218.AS9A_0866"/>
<sequence>MEGAATRTLVLVTQTVYLGEAGARVRAYAELCSIPLGAGNVLLNSSLLKMIMYWQCLA</sequence>
<evidence type="ECO:0000313" key="2">
    <source>
        <dbReference type="Proteomes" id="UP000009235"/>
    </source>
</evidence>
<dbReference type="Proteomes" id="UP000009235">
    <property type="component" value="Chromosome"/>
</dbReference>
<name>F6EMB2_HOYSD</name>
<organism evidence="1 2">
    <name type="scientific">Hoyosella subflava (strain DSM 45089 / JCM 17490 / NBRC 109087 / DQS3-9A1)</name>
    <name type="common">Amycolicicoccus subflavus</name>
    <dbReference type="NCBI Taxonomy" id="443218"/>
    <lineage>
        <taxon>Bacteria</taxon>
        <taxon>Bacillati</taxon>
        <taxon>Actinomycetota</taxon>
        <taxon>Actinomycetes</taxon>
        <taxon>Mycobacteriales</taxon>
        <taxon>Hoyosellaceae</taxon>
        <taxon>Hoyosella</taxon>
    </lineage>
</organism>
<dbReference type="KEGG" id="asd:AS9A_0866"/>
<protein>
    <submittedName>
        <fullName evidence="1">Uncharacterized protein</fullName>
    </submittedName>
</protein>
<gene>
    <name evidence="1" type="ordered locus">AS9A_0866</name>
</gene>
<reference evidence="1 2" key="1">
    <citation type="journal article" date="2011" name="J. Bacteriol.">
        <title>Complete genome sequence of Amycolicicoccus subflavus DQS3-9A1T, an actinomycete isolated from crude oil-polluted soil.</title>
        <authorList>
            <person name="Cai M."/>
            <person name="Chen W.M."/>
            <person name="Nie Y."/>
            <person name="Chi C.Q."/>
            <person name="Wang Y.N."/>
            <person name="Tang Y.Q."/>
            <person name="Li G.Y."/>
            <person name="Wu X.L."/>
        </authorList>
    </citation>
    <scope>NUCLEOTIDE SEQUENCE [LARGE SCALE GENOMIC DNA]</scope>
    <source>
        <strain evidence="2">DSM 45089 / DQS3-9A1</strain>
    </source>
</reference>
<keyword evidence="2" id="KW-1185">Reference proteome</keyword>